<evidence type="ECO:0000256" key="1">
    <source>
        <dbReference type="SAM" id="Phobius"/>
    </source>
</evidence>
<name>A0A0V0GV18_SOLCH</name>
<protein>
    <submittedName>
        <fullName evidence="2">Putative ovule protein</fullName>
    </submittedName>
</protein>
<proteinExistence type="predicted"/>
<feature type="transmembrane region" description="Helical" evidence="1">
    <location>
        <begin position="20"/>
        <end position="40"/>
    </location>
</feature>
<keyword evidence="1" id="KW-0812">Transmembrane</keyword>
<dbReference type="EMBL" id="GEDG01031059">
    <property type="protein sequence ID" value="JAP11591.1"/>
    <property type="molecule type" value="Transcribed_RNA"/>
</dbReference>
<dbReference type="AlphaFoldDB" id="A0A0V0GV18"/>
<keyword evidence="1" id="KW-1133">Transmembrane helix</keyword>
<feature type="non-terminal residue" evidence="2">
    <location>
        <position position="1"/>
    </location>
</feature>
<reference evidence="2" key="1">
    <citation type="submission" date="2015-12" db="EMBL/GenBank/DDBJ databases">
        <title>Gene expression during late stages of embryo sac development: a critical building block for successful pollen-pistil interactions.</title>
        <authorList>
            <person name="Liu Y."/>
            <person name="Joly V."/>
            <person name="Sabar M."/>
            <person name="Matton D.P."/>
        </authorList>
    </citation>
    <scope>NUCLEOTIDE SEQUENCE</scope>
</reference>
<organism evidence="2">
    <name type="scientific">Solanum chacoense</name>
    <name type="common">Chaco potato</name>
    <dbReference type="NCBI Taxonomy" id="4108"/>
    <lineage>
        <taxon>Eukaryota</taxon>
        <taxon>Viridiplantae</taxon>
        <taxon>Streptophyta</taxon>
        <taxon>Embryophyta</taxon>
        <taxon>Tracheophyta</taxon>
        <taxon>Spermatophyta</taxon>
        <taxon>Magnoliopsida</taxon>
        <taxon>eudicotyledons</taxon>
        <taxon>Gunneridae</taxon>
        <taxon>Pentapetalae</taxon>
        <taxon>asterids</taxon>
        <taxon>lamiids</taxon>
        <taxon>Solanales</taxon>
        <taxon>Solanaceae</taxon>
        <taxon>Solanoideae</taxon>
        <taxon>Solaneae</taxon>
        <taxon>Solanum</taxon>
    </lineage>
</organism>
<evidence type="ECO:0000313" key="2">
    <source>
        <dbReference type="EMBL" id="JAP11591.1"/>
    </source>
</evidence>
<accession>A0A0V0GV18</accession>
<sequence>ALLRLKGFLAWPARYVCAFLFLYFLPLVLVFVGFYCFYVVSSFFYNYWSCGSDVFAGKITFLE</sequence>
<keyword evidence="1" id="KW-0472">Membrane</keyword>